<sequence length="218" mass="24775">MRLCIALFRNDRPGTWARKLLQETARGFRYQHKIGLAELSVPIPNFALFDHSGGMSHYVFESDAEDDLEGDLLFELISEHTTKEEAVIALHSADTAEYHFLNNYTNTGASCVKSTLQGGHGTEASNRKRPEIDMTIRQEVDSLLKGEAGPKRCRLMLLQKYSTNPGTLLKIPDVVKLKNRKATLKQSRFTKWDIKGISVMMEWAHTKILYVTDSIFWS</sequence>
<dbReference type="EMBL" id="BSXT01001240">
    <property type="protein sequence ID" value="GMF40359.1"/>
    <property type="molecule type" value="Genomic_DNA"/>
</dbReference>
<reference evidence="1" key="1">
    <citation type="submission" date="2023-04" db="EMBL/GenBank/DDBJ databases">
        <title>Phytophthora fragariaefolia NBRC 109709.</title>
        <authorList>
            <person name="Ichikawa N."/>
            <person name="Sato H."/>
            <person name="Tonouchi N."/>
        </authorList>
    </citation>
    <scope>NUCLEOTIDE SEQUENCE</scope>
    <source>
        <strain evidence="1">NBRC 109709</strain>
    </source>
</reference>
<keyword evidence="2" id="KW-1185">Reference proteome</keyword>
<evidence type="ECO:0000313" key="2">
    <source>
        <dbReference type="Proteomes" id="UP001165121"/>
    </source>
</evidence>
<organism evidence="1 2">
    <name type="scientific">Phytophthora fragariaefolia</name>
    <dbReference type="NCBI Taxonomy" id="1490495"/>
    <lineage>
        <taxon>Eukaryota</taxon>
        <taxon>Sar</taxon>
        <taxon>Stramenopiles</taxon>
        <taxon>Oomycota</taxon>
        <taxon>Peronosporomycetes</taxon>
        <taxon>Peronosporales</taxon>
        <taxon>Peronosporaceae</taxon>
        <taxon>Phytophthora</taxon>
    </lineage>
</organism>
<dbReference type="AlphaFoldDB" id="A0A9W6XKN0"/>
<accession>A0A9W6XKN0</accession>
<protein>
    <submittedName>
        <fullName evidence="1">Unnamed protein product</fullName>
    </submittedName>
</protein>
<proteinExistence type="predicted"/>
<comment type="caution">
    <text evidence="1">The sequence shown here is derived from an EMBL/GenBank/DDBJ whole genome shotgun (WGS) entry which is preliminary data.</text>
</comment>
<evidence type="ECO:0000313" key="1">
    <source>
        <dbReference type="EMBL" id="GMF40359.1"/>
    </source>
</evidence>
<dbReference type="OrthoDB" id="127112at2759"/>
<gene>
    <name evidence="1" type="ORF">Pfra01_001236800</name>
</gene>
<name>A0A9W6XKN0_9STRA</name>
<dbReference type="Proteomes" id="UP001165121">
    <property type="component" value="Unassembled WGS sequence"/>
</dbReference>